<name>A0A7D4Q5C2_9MICO</name>
<organism evidence="3 4">
    <name type="scientific">Aquiluna borgnonia</name>
    <dbReference type="NCBI Taxonomy" id="2499157"/>
    <lineage>
        <taxon>Bacteria</taxon>
        <taxon>Bacillati</taxon>
        <taxon>Actinomycetota</taxon>
        <taxon>Actinomycetes</taxon>
        <taxon>Micrococcales</taxon>
        <taxon>Microbacteriaceae</taxon>
        <taxon>Luna cluster</taxon>
        <taxon>Luna-1 subcluster</taxon>
        <taxon>Aquiluna</taxon>
    </lineage>
</organism>
<feature type="domain" description="DUF3566" evidence="2">
    <location>
        <begin position="16"/>
        <end position="132"/>
    </location>
</feature>
<evidence type="ECO:0000259" key="2">
    <source>
        <dbReference type="Pfam" id="PF12089"/>
    </source>
</evidence>
<dbReference type="KEGG" id="aqg:HRU87_00035"/>
<evidence type="ECO:0000313" key="4">
    <source>
        <dbReference type="Proteomes" id="UP000501003"/>
    </source>
</evidence>
<keyword evidence="1" id="KW-0472">Membrane</keyword>
<dbReference type="Proteomes" id="UP000501003">
    <property type="component" value="Chromosome"/>
</dbReference>
<keyword evidence="1" id="KW-0812">Transmembrane</keyword>
<dbReference type="Pfam" id="PF12089">
    <property type="entry name" value="DUF3566"/>
    <property type="match status" value="1"/>
</dbReference>
<reference evidence="3 4" key="1">
    <citation type="submission" date="2020-05" db="EMBL/GenBank/DDBJ databases">
        <title>Aquirufa sp. strain 15G-AUS-rot a new Aquirufa species.</title>
        <authorList>
            <person name="Pitt A."/>
            <person name="Hahn M.W."/>
        </authorList>
    </citation>
    <scope>NUCLEOTIDE SEQUENCE [LARGE SCALE GENOMIC DNA]</scope>
    <source>
        <strain evidence="3 4">15G-AUS-rot</strain>
    </source>
</reference>
<dbReference type="AlphaFoldDB" id="A0A7D4Q5C2"/>
<protein>
    <submittedName>
        <fullName evidence="3">DUF3566 domain-containing protein</fullName>
    </submittedName>
</protein>
<sequence length="133" mass="13928">MATLFKRNSGPKEPVKQVRLKLRSIDVWSAVKVGFLVSIALGIATLVGALLLWALLANSGIFSSLGGLLTSVLGEGSGFSLENEFSFGNVMSTALSLSLLNIVLTTALSAVWAVIFNLISKLVGGVSVTFTNN</sequence>
<dbReference type="EMBL" id="CP054056">
    <property type="protein sequence ID" value="QKJ24642.1"/>
    <property type="molecule type" value="Genomic_DNA"/>
</dbReference>
<proteinExistence type="predicted"/>
<accession>A0A7D4Q5C2</accession>
<feature type="transmembrane region" description="Helical" evidence="1">
    <location>
        <begin position="61"/>
        <end position="81"/>
    </location>
</feature>
<gene>
    <name evidence="3" type="ORF">HRU87_00035</name>
</gene>
<keyword evidence="4" id="KW-1185">Reference proteome</keyword>
<dbReference type="InterPro" id="IPR021949">
    <property type="entry name" value="DUF3566_TM"/>
</dbReference>
<keyword evidence="1" id="KW-1133">Transmembrane helix</keyword>
<feature type="transmembrane region" description="Helical" evidence="1">
    <location>
        <begin position="33"/>
        <end position="55"/>
    </location>
</feature>
<evidence type="ECO:0000256" key="1">
    <source>
        <dbReference type="SAM" id="Phobius"/>
    </source>
</evidence>
<dbReference type="RefSeq" id="WP_173492941.1">
    <property type="nucleotide sequence ID" value="NZ_CP054056.1"/>
</dbReference>
<evidence type="ECO:0000313" key="3">
    <source>
        <dbReference type="EMBL" id="QKJ24642.1"/>
    </source>
</evidence>
<feature type="transmembrane region" description="Helical" evidence="1">
    <location>
        <begin position="93"/>
        <end position="119"/>
    </location>
</feature>